<evidence type="ECO:0000313" key="1">
    <source>
        <dbReference type="EMBL" id="AQP51021.1"/>
    </source>
</evidence>
<name>A0A1Q2CYA5_9ACTN</name>
<dbReference type="Proteomes" id="UP000188235">
    <property type="component" value="Chromosome"/>
</dbReference>
<gene>
    <name evidence="1" type="ORF">BW733_09470</name>
</gene>
<dbReference type="EMBL" id="CP019607">
    <property type="protein sequence ID" value="AQP51021.1"/>
    <property type="molecule type" value="Genomic_DNA"/>
</dbReference>
<protein>
    <submittedName>
        <fullName evidence="1">Uncharacterized protein</fullName>
    </submittedName>
</protein>
<organism evidence="1 2">
    <name type="scientific">Tessaracoccus flavescens</name>
    <dbReference type="NCBI Taxonomy" id="399497"/>
    <lineage>
        <taxon>Bacteria</taxon>
        <taxon>Bacillati</taxon>
        <taxon>Actinomycetota</taxon>
        <taxon>Actinomycetes</taxon>
        <taxon>Propionibacteriales</taxon>
        <taxon>Propionibacteriaceae</taxon>
        <taxon>Tessaracoccus</taxon>
    </lineage>
</organism>
<proteinExistence type="predicted"/>
<reference evidence="1 2" key="1">
    <citation type="journal article" date="2008" name="Int. J. Syst. Evol. Microbiol.">
        <title>Tessaracoccus flavescens sp. nov., isolated from marine sediment.</title>
        <authorList>
            <person name="Lee D.W."/>
            <person name="Lee S.D."/>
        </authorList>
    </citation>
    <scope>NUCLEOTIDE SEQUENCE [LARGE SCALE GENOMIC DNA]</scope>
    <source>
        <strain evidence="1 2">SST-39T</strain>
    </source>
</reference>
<accession>A0A1Q2CYA5</accession>
<dbReference type="KEGG" id="tfa:BW733_09470"/>
<keyword evidence="2" id="KW-1185">Reference proteome</keyword>
<evidence type="ECO:0000313" key="2">
    <source>
        <dbReference type="Proteomes" id="UP000188235"/>
    </source>
</evidence>
<dbReference type="RefSeq" id="WP_077349930.1">
    <property type="nucleotide sequence ID" value="NZ_CP019607.1"/>
</dbReference>
<dbReference type="AlphaFoldDB" id="A0A1Q2CYA5"/>
<dbReference type="OrthoDB" id="5186990at2"/>
<sequence>MAFYELLSDQKLGRKLKSYAYLPRNRKEADRIAKSATPDAVSDLGEVFRTADLAELSSAPPFSMAVALLANAAGGQDPAAAEEAGSVLYDVGLRLRDDNTSESPHYDPTWRYVFWETLSLFPDIPAAARAFDLLDEVYRELPESRVEAWAREAGIDLPRGRSWTVKLVVPSAEPPHFDLELDLTWVPEREARGQIRACEHWWSADPEDLFWAHPVYATQPPIDSQRIDLTTQDDGGRTLQATLAHPVTGPWDFKQFVDDFEAATGTTLDRSKTAVTEAKGQRSTAAVRKWLKG</sequence>